<dbReference type="GO" id="GO:0020037">
    <property type="term" value="F:heme binding"/>
    <property type="evidence" value="ECO:0007669"/>
    <property type="project" value="InterPro"/>
</dbReference>
<dbReference type="AlphaFoldDB" id="A0A370UDU2"/>
<dbReference type="EMBL" id="QKRA01000001">
    <property type="protein sequence ID" value="RDL45958.1"/>
    <property type="molecule type" value="Genomic_DNA"/>
</dbReference>
<dbReference type="Pfam" id="PF07361">
    <property type="entry name" value="Cytochrom_B562"/>
    <property type="match status" value="1"/>
</dbReference>
<keyword evidence="5" id="KW-1185">Reference proteome</keyword>
<dbReference type="RefSeq" id="WP_115466545.1">
    <property type="nucleotide sequence ID" value="NZ_QKRA01000001.1"/>
</dbReference>
<dbReference type="Proteomes" id="UP000254326">
    <property type="component" value="Unassembled WGS sequence"/>
</dbReference>
<feature type="signal peptide" evidence="3">
    <location>
        <begin position="1"/>
        <end position="26"/>
    </location>
</feature>
<gene>
    <name evidence="4" type="ORF">DN730_02635</name>
</gene>
<dbReference type="OrthoDB" id="6106480at2"/>
<dbReference type="GO" id="GO:0042597">
    <property type="term" value="C:periplasmic space"/>
    <property type="evidence" value="ECO:0007669"/>
    <property type="project" value="InterPro"/>
</dbReference>
<dbReference type="GO" id="GO:0022900">
    <property type="term" value="P:electron transport chain"/>
    <property type="evidence" value="ECO:0007669"/>
    <property type="project" value="InterPro"/>
</dbReference>
<dbReference type="InterPro" id="IPR009155">
    <property type="entry name" value="Cyt_b562"/>
</dbReference>
<reference evidence="4 5" key="1">
    <citation type="submission" date="2018-06" db="EMBL/GenBank/DDBJ databases">
        <title>Marinomonas sp. YLB-05 draft genome sequence.</title>
        <authorList>
            <person name="Yu L."/>
            <person name="Tang X."/>
        </authorList>
    </citation>
    <scope>NUCLEOTIDE SEQUENCE [LARGE SCALE GENOMIC DNA]</scope>
    <source>
        <strain evidence="4 5">YLB-05</strain>
    </source>
</reference>
<proteinExistence type="inferred from homology"/>
<evidence type="ECO:0008006" key="6">
    <source>
        <dbReference type="Google" id="ProtNLM"/>
    </source>
</evidence>
<feature type="chain" id="PRO_5017068950" description="Cytochrome b562" evidence="3">
    <location>
        <begin position="27"/>
        <end position="146"/>
    </location>
</feature>
<name>A0A370UDU2_9GAMM</name>
<comment type="caution">
    <text evidence="4">The sequence shown here is derived from an EMBL/GenBank/DDBJ whole genome shotgun (WGS) entry which is preliminary data.</text>
</comment>
<protein>
    <recommendedName>
        <fullName evidence="6">Cytochrome b562</fullName>
    </recommendedName>
</protein>
<dbReference type="GO" id="GO:0005506">
    <property type="term" value="F:iron ion binding"/>
    <property type="evidence" value="ECO:0007669"/>
    <property type="project" value="InterPro"/>
</dbReference>
<organism evidence="4 5">
    <name type="scientific">Marinomonas piezotolerans</name>
    <dbReference type="NCBI Taxonomy" id="2213058"/>
    <lineage>
        <taxon>Bacteria</taxon>
        <taxon>Pseudomonadati</taxon>
        <taxon>Pseudomonadota</taxon>
        <taxon>Gammaproteobacteria</taxon>
        <taxon>Oceanospirillales</taxon>
        <taxon>Oceanospirillaceae</taxon>
        <taxon>Marinomonas</taxon>
    </lineage>
</organism>
<accession>A0A370UDU2</accession>
<dbReference type="SUPFAM" id="SSF47175">
    <property type="entry name" value="Cytochromes"/>
    <property type="match status" value="1"/>
</dbReference>
<dbReference type="Gene3D" id="1.20.120.10">
    <property type="entry name" value="Cytochrome c/b562"/>
    <property type="match status" value="1"/>
</dbReference>
<evidence type="ECO:0000256" key="2">
    <source>
        <dbReference type="ARBA" id="ARBA00022729"/>
    </source>
</evidence>
<sequence length="146" mass="15901">MFSMKKTIGCLVTTVGLSMFTTGAYAHCGETALAGNMNDLKTDLKSLSFDLRSDDAAAAGERVDDIIAVLREARGQTPYLFKEKGLKGDELEKRLTQFQSVIDETIDVFVAVDAAIAEGNMSEAKTLLREAGNMRKKGHRSFKADC</sequence>
<dbReference type="GO" id="GO:0009055">
    <property type="term" value="F:electron transfer activity"/>
    <property type="evidence" value="ECO:0007669"/>
    <property type="project" value="InterPro"/>
</dbReference>
<evidence type="ECO:0000313" key="5">
    <source>
        <dbReference type="Proteomes" id="UP000254326"/>
    </source>
</evidence>
<dbReference type="InterPro" id="IPR010980">
    <property type="entry name" value="Cyt_c/b562"/>
</dbReference>
<evidence type="ECO:0000313" key="4">
    <source>
        <dbReference type="EMBL" id="RDL45958.1"/>
    </source>
</evidence>
<comment type="similarity">
    <text evidence="1">Belongs to the cytochrome b562 family.</text>
</comment>
<keyword evidence="2 3" id="KW-0732">Signal</keyword>
<evidence type="ECO:0000256" key="1">
    <source>
        <dbReference type="ARBA" id="ARBA00005523"/>
    </source>
</evidence>
<evidence type="ECO:0000256" key="3">
    <source>
        <dbReference type="SAM" id="SignalP"/>
    </source>
</evidence>